<sequence length="64" mass="7187">MLSQQDIFADAVSLVDSYIAHIDAAQNIDRLNDIMSDPAINSLPDDDTARINEAYDRRYAEISE</sequence>
<dbReference type="Proteomes" id="UP000018419">
    <property type="component" value="Unassembled WGS sequence"/>
</dbReference>
<name>A0ABM9YJL6_ACIRA</name>
<protein>
    <submittedName>
        <fullName evidence="1">Uncharacterized protein</fullName>
    </submittedName>
</protein>
<evidence type="ECO:0000313" key="2">
    <source>
        <dbReference type="Proteomes" id="UP000018419"/>
    </source>
</evidence>
<evidence type="ECO:0000313" key="1">
    <source>
        <dbReference type="EMBL" id="EET81079.1"/>
    </source>
</evidence>
<dbReference type="EMBL" id="ACVR01000079">
    <property type="protein sequence ID" value="EET81079.1"/>
    <property type="molecule type" value="Genomic_DNA"/>
</dbReference>
<keyword evidence="2" id="KW-1185">Reference proteome</keyword>
<proteinExistence type="predicted"/>
<reference evidence="1 2" key="1">
    <citation type="submission" date="2009-07" db="EMBL/GenBank/DDBJ databases">
        <authorList>
            <person name="Madupu R."/>
            <person name="Durkin A.S."/>
            <person name="Torralba M."/>
            <person name="Methe B."/>
            <person name="Sutton G.G."/>
            <person name="Strausberg R.L."/>
            <person name="Nelson K.E."/>
        </authorList>
    </citation>
    <scope>NUCLEOTIDE SEQUENCE [LARGE SCALE GENOMIC DNA]</scope>
    <source>
        <strain evidence="1 2">SK82</strain>
    </source>
</reference>
<comment type="caution">
    <text evidence="1">The sequence shown here is derived from an EMBL/GenBank/DDBJ whole genome shotgun (WGS) entry which is preliminary data.</text>
</comment>
<gene>
    <name evidence="1" type="ORF">ACIRA0001_1199</name>
</gene>
<accession>A0ABM9YJL6</accession>
<organism evidence="1 2">
    <name type="scientific">Acinetobacter radioresistens SK82</name>
    <dbReference type="NCBI Taxonomy" id="596318"/>
    <lineage>
        <taxon>Bacteria</taxon>
        <taxon>Pseudomonadati</taxon>
        <taxon>Pseudomonadota</taxon>
        <taxon>Gammaproteobacteria</taxon>
        <taxon>Moraxellales</taxon>
        <taxon>Moraxellaceae</taxon>
        <taxon>Acinetobacter</taxon>
    </lineage>
</organism>